<evidence type="ECO:0000256" key="2">
    <source>
        <dbReference type="ARBA" id="ARBA00032263"/>
    </source>
</evidence>
<dbReference type="Pfam" id="PF00134">
    <property type="entry name" value="Cyclin_N"/>
    <property type="match status" value="1"/>
</dbReference>
<proteinExistence type="predicted"/>
<accession>A0A7J7CUZ2</accession>
<keyword evidence="5" id="KW-1185">Reference proteome</keyword>
<comment type="caution">
    <text evidence="4">The sequence shown here is derived from an EMBL/GenBank/DDBJ whole genome shotgun (WGS) entry which is preliminary data.</text>
</comment>
<dbReference type="EMBL" id="JAAARO010000013">
    <property type="protein sequence ID" value="KAF5737779.1"/>
    <property type="molecule type" value="Genomic_DNA"/>
</dbReference>
<sequence length="233" mass="26717">MRRSECHSDLRLRAVGFLVHSAHELQIRPIVKYTALSLFADRFYPSLTRYLQENDKGNWLLRPIRESSLQLFALVSIWVSSKIHDSCPLSVKSLKCFGDKIIREQHFTARDFMEAEVTFLKVLDYEIGAGNIAFRFLEELLLQFKAVAKVGELVNFEACLDIIDILYEKEESSVLCSSPLSLAASTLVASYVITVPKQRWEFPVLSWVKFVTSCKEEEIANLVRDILKHVFAP</sequence>
<organism evidence="4 5">
    <name type="scientific">Tripterygium wilfordii</name>
    <name type="common">Thunder God vine</name>
    <dbReference type="NCBI Taxonomy" id="458696"/>
    <lineage>
        <taxon>Eukaryota</taxon>
        <taxon>Viridiplantae</taxon>
        <taxon>Streptophyta</taxon>
        <taxon>Embryophyta</taxon>
        <taxon>Tracheophyta</taxon>
        <taxon>Spermatophyta</taxon>
        <taxon>Magnoliopsida</taxon>
        <taxon>eudicotyledons</taxon>
        <taxon>Gunneridae</taxon>
        <taxon>Pentapetalae</taxon>
        <taxon>rosids</taxon>
        <taxon>fabids</taxon>
        <taxon>Celastrales</taxon>
        <taxon>Celastraceae</taxon>
        <taxon>Tripterygium</taxon>
    </lineage>
</organism>
<dbReference type="InterPro" id="IPR036915">
    <property type="entry name" value="Cyclin-like_sf"/>
</dbReference>
<dbReference type="OrthoDB" id="1923367at2759"/>
<dbReference type="InParanoid" id="A0A7J7CUZ2"/>
<dbReference type="AlphaFoldDB" id="A0A7J7CUZ2"/>
<dbReference type="InterPro" id="IPR006671">
    <property type="entry name" value="Cyclin_N"/>
</dbReference>
<evidence type="ECO:0000313" key="4">
    <source>
        <dbReference type="EMBL" id="KAF5737779.1"/>
    </source>
</evidence>
<evidence type="ECO:0000259" key="3">
    <source>
        <dbReference type="Pfam" id="PF00134"/>
    </source>
</evidence>
<feature type="domain" description="Cyclin N-terminal" evidence="3">
    <location>
        <begin position="4"/>
        <end position="127"/>
    </location>
</feature>
<dbReference type="Proteomes" id="UP000593562">
    <property type="component" value="Unassembled WGS sequence"/>
</dbReference>
<gene>
    <name evidence="4" type="ORF">HS088_TW13G00669</name>
</gene>
<reference evidence="4 5" key="1">
    <citation type="journal article" date="2020" name="Nat. Commun.">
        <title>Genome of Tripterygium wilfordii and identification of cytochrome P450 involved in triptolide biosynthesis.</title>
        <authorList>
            <person name="Tu L."/>
            <person name="Su P."/>
            <person name="Zhang Z."/>
            <person name="Gao L."/>
            <person name="Wang J."/>
            <person name="Hu T."/>
            <person name="Zhou J."/>
            <person name="Zhang Y."/>
            <person name="Zhao Y."/>
            <person name="Liu Y."/>
            <person name="Song Y."/>
            <person name="Tong Y."/>
            <person name="Lu Y."/>
            <person name="Yang J."/>
            <person name="Xu C."/>
            <person name="Jia M."/>
            <person name="Peters R.J."/>
            <person name="Huang L."/>
            <person name="Gao W."/>
        </authorList>
    </citation>
    <scope>NUCLEOTIDE SEQUENCE [LARGE SCALE GENOMIC DNA]</scope>
    <source>
        <strain evidence="5">cv. XIE 37</strain>
        <tissue evidence="4">Leaf</tissue>
    </source>
</reference>
<evidence type="ECO:0000313" key="5">
    <source>
        <dbReference type="Proteomes" id="UP000593562"/>
    </source>
</evidence>
<evidence type="ECO:0000256" key="1">
    <source>
        <dbReference type="ARBA" id="ARBA00011177"/>
    </source>
</evidence>
<dbReference type="Gene3D" id="1.10.472.10">
    <property type="entry name" value="Cyclin-like"/>
    <property type="match status" value="1"/>
</dbReference>
<name>A0A7J7CUZ2_TRIWF</name>
<dbReference type="SUPFAM" id="SSF47954">
    <property type="entry name" value="Cyclin-like"/>
    <property type="match status" value="1"/>
</dbReference>
<dbReference type="FunCoup" id="A0A7J7CUZ2">
    <property type="interactions" value="368"/>
</dbReference>
<protein>
    <recommendedName>
        <fullName evidence="2">B-like cyclin</fullName>
    </recommendedName>
</protein>
<comment type="subunit">
    <text evidence="1">Interacts with the CDC2 protein kinase to form a serine/threonine kinase holoenzyme complex also known as maturation promoting factor (MPF). The cyclin subunit imparts substrate specificity to the complex.</text>
</comment>